<gene>
    <name evidence="1" type="ORF">SAMN04487859_106166</name>
</gene>
<dbReference type="STRING" id="1005928.SAMN04487859_106166"/>
<dbReference type="SUPFAM" id="SSF52833">
    <property type="entry name" value="Thioredoxin-like"/>
    <property type="match status" value="1"/>
</dbReference>
<sequence>MHSLLARLAPTFLVLVFALPGAARAVDLVMVERAGCHWCERWNAEIAHIYPKTREGKLAPLRRADIHDLPEDVTFKSPPVFTPTFVLVKDGVELGRIEGYASEDFFWFHVEQLLAAHPDAFGEPAKP</sequence>
<evidence type="ECO:0000313" key="1">
    <source>
        <dbReference type="EMBL" id="SFN65652.1"/>
    </source>
</evidence>
<accession>A0A1I5ATD5</accession>
<dbReference type="InterPro" id="IPR036249">
    <property type="entry name" value="Thioredoxin-like_sf"/>
</dbReference>
<dbReference type="EMBL" id="FOVP01000006">
    <property type="protein sequence ID" value="SFN65652.1"/>
    <property type="molecule type" value="Genomic_DNA"/>
</dbReference>
<evidence type="ECO:0008006" key="3">
    <source>
        <dbReference type="Google" id="ProtNLM"/>
    </source>
</evidence>
<proteinExistence type="predicted"/>
<reference evidence="2" key="1">
    <citation type="submission" date="2016-10" db="EMBL/GenBank/DDBJ databases">
        <authorList>
            <person name="Varghese N."/>
            <person name="Submissions S."/>
        </authorList>
    </citation>
    <scope>NUCLEOTIDE SEQUENCE [LARGE SCALE GENOMIC DNA]</scope>
    <source>
        <strain evidence="2">DSM 28463</strain>
    </source>
</reference>
<organism evidence="1 2">
    <name type="scientific">Roseovarius lutimaris</name>
    <dbReference type="NCBI Taxonomy" id="1005928"/>
    <lineage>
        <taxon>Bacteria</taxon>
        <taxon>Pseudomonadati</taxon>
        <taxon>Pseudomonadota</taxon>
        <taxon>Alphaproteobacteria</taxon>
        <taxon>Rhodobacterales</taxon>
        <taxon>Roseobacteraceae</taxon>
        <taxon>Roseovarius</taxon>
    </lineage>
</organism>
<dbReference type="Gene3D" id="3.40.30.10">
    <property type="entry name" value="Glutaredoxin"/>
    <property type="match status" value="1"/>
</dbReference>
<name>A0A1I5ATD5_9RHOB</name>
<keyword evidence="2" id="KW-1185">Reference proteome</keyword>
<dbReference type="OrthoDB" id="7362982at2"/>
<dbReference type="RefSeq" id="WP_092836239.1">
    <property type="nucleotide sequence ID" value="NZ_FOVP01000006.1"/>
</dbReference>
<protein>
    <recommendedName>
        <fullName evidence="3">Regulatory protein SoxS</fullName>
    </recommendedName>
</protein>
<dbReference type="Proteomes" id="UP000198599">
    <property type="component" value="Unassembled WGS sequence"/>
</dbReference>
<evidence type="ECO:0000313" key="2">
    <source>
        <dbReference type="Proteomes" id="UP000198599"/>
    </source>
</evidence>
<dbReference type="AlphaFoldDB" id="A0A1I5ATD5"/>